<dbReference type="EC" id="1.18.1.2" evidence="2"/>
<dbReference type="InterPro" id="IPR039261">
    <property type="entry name" value="FNR_nucleotide-bd"/>
</dbReference>
<gene>
    <name evidence="6" type="primary">fpr_1</name>
    <name evidence="6" type="ORF">PTE30175_00193</name>
</gene>
<dbReference type="PRINTS" id="PR00410">
    <property type="entry name" value="PHEHYDRXLASE"/>
</dbReference>
<dbReference type="GO" id="GO:0000166">
    <property type="term" value="F:nucleotide binding"/>
    <property type="evidence" value="ECO:0007669"/>
    <property type="project" value="UniProtKB-KW"/>
</dbReference>
<dbReference type="InterPro" id="IPR051930">
    <property type="entry name" value="FNR_type-1"/>
</dbReference>
<dbReference type="GO" id="GO:0042167">
    <property type="term" value="P:heme catabolic process"/>
    <property type="evidence" value="ECO:0007669"/>
    <property type="project" value="TreeGrafter"/>
</dbReference>
<name>A0A5E4RI48_9BURK</name>
<dbReference type="EMBL" id="CABPRZ010000001">
    <property type="protein sequence ID" value="VVD62937.1"/>
    <property type="molecule type" value="Genomic_DNA"/>
</dbReference>
<evidence type="ECO:0000256" key="1">
    <source>
        <dbReference type="ARBA" id="ARBA00008312"/>
    </source>
</evidence>
<dbReference type="CDD" id="cd06195">
    <property type="entry name" value="FNR1"/>
    <property type="match status" value="1"/>
</dbReference>
<dbReference type="Gene3D" id="3.40.50.80">
    <property type="entry name" value="Nucleotide-binding domain of ferredoxin-NADP reductase (FNR) module"/>
    <property type="match status" value="1"/>
</dbReference>
<comment type="similarity">
    <text evidence="1">Belongs to the ferredoxin--NADP reductase type 1 family.</text>
</comment>
<comment type="catalytic activity">
    <reaction evidence="4">
        <text>2 reduced [2Fe-2S]-[ferredoxin] + NADP(+) + H(+) = 2 oxidized [2Fe-2S]-[ferredoxin] + NADPH</text>
        <dbReference type="Rhea" id="RHEA:20125"/>
        <dbReference type="Rhea" id="RHEA-COMP:10000"/>
        <dbReference type="Rhea" id="RHEA-COMP:10001"/>
        <dbReference type="ChEBI" id="CHEBI:15378"/>
        <dbReference type="ChEBI" id="CHEBI:33737"/>
        <dbReference type="ChEBI" id="CHEBI:33738"/>
        <dbReference type="ChEBI" id="CHEBI:57783"/>
        <dbReference type="ChEBI" id="CHEBI:58349"/>
        <dbReference type="EC" id="1.18.1.2"/>
    </reaction>
</comment>
<protein>
    <recommendedName>
        <fullName evidence="2">ferredoxin--NADP(+) reductase</fullName>
        <ecNumber evidence="2">1.18.1.2</ecNumber>
    </recommendedName>
</protein>
<evidence type="ECO:0000259" key="5">
    <source>
        <dbReference type="PROSITE" id="PS51384"/>
    </source>
</evidence>
<dbReference type="Pfam" id="PF00175">
    <property type="entry name" value="NAD_binding_1"/>
    <property type="match status" value="1"/>
</dbReference>
<accession>A0A5E4RI48</accession>
<evidence type="ECO:0000256" key="4">
    <source>
        <dbReference type="ARBA" id="ARBA00047776"/>
    </source>
</evidence>
<dbReference type="InterPro" id="IPR017938">
    <property type="entry name" value="Riboflavin_synthase-like_b-brl"/>
</dbReference>
<proteinExistence type="inferred from homology"/>
<dbReference type="RefSeq" id="WP_150695178.1">
    <property type="nucleotide sequence ID" value="NZ_CABPRZ010000001.1"/>
</dbReference>
<dbReference type="Gene3D" id="2.40.30.10">
    <property type="entry name" value="Translation factors"/>
    <property type="match status" value="1"/>
</dbReference>
<dbReference type="InterPro" id="IPR008333">
    <property type="entry name" value="Cbr1-like_FAD-bd_dom"/>
</dbReference>
<evidence type="ECO:0000256" key="3">
    <source>
        <dbReference type="ARBA" id="ARBA00022741"/>
    </source>
</evidence>
<dbReference type="PANTHER" id="PTHR47878">
    <property type="entry name" value="OXIDOREDUCTASE FAD/NAD(P)-BINDING DOMAIN PROTEIN"/>
    <property type="match status" value="1"/>
</dbReference>
<organism evidence="6 7">
    <name type="scientific">Pandoraea terrae</name>
    <dbReference type="NCBI Taxonomy" id="1537710"/>
    <lineage>
        <taxon>Bacteria</taxon>
        <taxon>Pseudomonadati</taxon>
        <taxon>Pseudomonadota</taxon>
        <taxon>Betaproteobacteria</taxon>
        <taxon>Burkholderiales</taxon>
        <taxon>Burkholderiaceae</taxon>
        <taxon>Pandoraea</taxon>
    </lineage>
</organism>
<evidence type="ECO:0000313" key="7">
    <source>
        <dbReference type="Proteomes" id="UP000414233"/>
    </source>
</evidence>
<dbReference type="InterPro" id="IPR017927">
    <property type="entry name" value="FAD-bd_FR_type"/>
</dbReference>
<evidence type="ECO:0000256" key="2">
    <source>
        <dbReference type="ARBA" id="ARBA00013223"/>
    </source>
</evidence>
<dbReference type="SUPFAM" id="SSF52343">
    <property type="entry name" value="Ferredoxin reductase-like, C-terminal NADP-linked domain"/>
    <property type="match status" value="1"/>
</dbReference>
<dbReference type="AlphaFoldDB" id="A0A5E4RI48"/>
<dbReference type="PANTHER" id="PTHR47878:SF2">
    <property type="entry name" value="OXIDOREDUCTASE FAD_NAD(P)-BINDING DOMAIN PROTEIN"/>
    <property type="match status" value="1"/>
</dbReference>
<dbReference type="GO" id="GO:0034599">
    <property type="term" value="P:cellular response to oxidative stress"/>
    <property type="evidence" value="ECO:0007669"/>
    <property type="project" value="TreeGrafter"/>
</dbReference>
<dbReference type="Proteomes" id="UP000414233">
    <property type="component" value="Unassembled WGS sequence"/>
</dbReference>
<dbReference type="SUPFAM" id="SSF63380">
    <property type="entry name" value="Riboflavin synthase domain-like"/>
    <property type="match status" value="1"/>
</dbReference>
<sequence length="257" mass="28888">MERQQKFSPQRITHLHFWTPALFTFKTTRPPELKFAAGQFVRLGLAKEDGEQVWRAYSYASGPGDDALEFYSIVAPEGEFSPRLAQMKVGDELLVEHVSYGFLTLDRFVDGKDLWMLATGTGLAPFISVLRDPAVWQKFERIFLVHSVRWASDLTYADLLTDFAHDGIDPAWTNKLRYFTTVTREAAPGALQGRITTLLETGALERAVGAKLNPDSSRIMVCGNPEMVRDMRKLLTDDGYAVSRTATPGPLALENQW</sequence>
<dbReference type="GO" id="GO:0004324">
    <property type="term" value="F:ferredoxin-NADP+ reductase activity"/>
    <property type="evidence" value="ECO:0007669"/>
    <property type="project" value="UniProtKB-EC"/>
</dbReference>
<keyword evidence="7" id="KW-1185">Reference proteome</keyword>
<dbReference type="InterPro" id="IPR001433">
    <property type="entry name" value="OxRdtase_FAD/NAD-bd"/>
</dbReference>
<dbReference type="OrthoDB" id="9784483at2"/>
<dbReference type="InterPro" id="IPR033892">
    <property type="entry name" value="FNR_bac"/>
</dbReference>
<keyword evidence="3" id="KW-0547">Nucleotide-binding</keyword>
<reference evidence="6 7" key="1">
    <citation type="submission" date="2019-08" db="EMBL/GenBank/DDBJ databases">
        <authorList>
            <person name="Peeters C."/>
        </authorList>
    </citation>
    <scope>NUCLEOTIDE SEQUENCE [LARGE SCALE GENOMIC DNA]</scope>
    <source>
        <strain evidence="6 7">LMG 30175</strain>
    </source>
</reference>
<feature type="domain" description="FAD-binding FR-type" evidence="5">
    <location>
        <begin position="5"/>
        <end position="106"/>
    </location>
</feature>
<dbReference type="Pfam" id="PF00970">
    <property type="entry name" value="FAD_binding_6"/>
    <property type="match status" value="1"/>
</dbReference>
<evidence type="ECO:0000313" key="6">
    <source>
        <dbReference type="EMBL" id="VVD62937.1"/>
    </source>
</evidence>
<dbReference type="PROSITE" id="PS51384">
    <property type="entry name" value="FAD_FR"/>
    <property type="match status" value="1"/>
</dbReference>